<gene>
    <name evidence="6" type="ORF">RRU01S_27_00760</name>
</gene>
<feature type="domain" description="HTH gntR-type" evidence="5">
    <location>
        <begin position="16"/>
        <end position="83"/>
    </location>
</feature>
<dbReference type="Pfam" id="PF00392">
    <property type="entry name" value="GntR"/>
    <property type="match status" value="1"/>
</dbReference>
<dbReference type="PANTHER" id="PTHR43537">
    <property type="entry name" value="TRANSCRIPTIONAL REGULATOR, GNTR FAMILY"/>
    <property type="match status" value="1"/>
</dbReference>
<evidence type="ECO:0000313" key="6">
    <source>
        <dbReference type="EMBL" id="GAK72688.1"/>
    </source>
</evidence>
<keyword evidence="1" id="KW-0805">Transcription regulation</keyword>
<sequence length="267" mass="28909">MLDQSSPLSHLSLQPEGKNAFAFKRLKRALITCELAPADAVSEGEISERFGLGRAAVRNALARLEVEGFISPIPRNGWQVAPITGAAIGDILEARNLVQPQLATGVFTPEELANLRGVASQLDALIDRAETEAVLASRALDRSFLTLLAKPRGEIVVQWLNSALDHSARLLSYFEGSHPNYIPSSHTALVDLLENGDGAAAKGLLLDDLRRFREYIVDRMLRSKTFTSAFPQVAAATRMSEQPSINPSTASKILVGPSNSKKKGNEQ</sequence>
<dbReference type="PANTHER" id="PTHR43537:SF24">
    <property type="entry name" value="GLUCONATE OPERON TRANSCRIPTIONAL REPRESSOR"/>
    <property type="match status" value="1"/>
</dbReference>
<name>A0A081D192_9HYPH</name>
<dbReference type="InterPro" id="IPR011711">
    <property type="entry name" value="GntR_C"/>
</dbReference>
<comment type="caution">
    <text evidence="6">The sequence shown here is derived from an EMBL/GenBank/DDBJ whole genome shotgun (WGS) entry which is preliminary data.</text>
</comment>
<organism evidence="6 7">
    <name type="scientific">Agrobacterium rubi TR3 = NBRC 13261</name>
    <dbReference type="NCBI Taxonomy" id="1368415"/>
    <lineage>
        <taxon>Bacteria</taxon>
        <taxon>Pseudomonadati</taxon>
        <taxon>Pseudomonadota</taxon>
        <taxon>Alphaproteobacteria</taxon>
        <taxon>Hyphomicrobiales</taxon>
        <taxon>Rhizobiaceae</taxon>
        <taxon>Rhizobium/Agrobacterium group</taxon>
        <taxon>Agrobacterium</taxon>
    </lineage>
</organism>
<dbReference type="SUPFAM" id="SSF46785">
    <property type="entry name" value="Winged helix' DNA-binding domain"/>
    <property type="match status" value="1"/>
</dbReference>
<dbReference type="Pfam" id="PF07729">
    <property type="entry name" value="FCD"/>
    <property type="match status" value="1"/>
</dbReference>
<dbReference type="InterPro" id="IPR000524">
    <property type="entry name" value="Tscrpt_reg_HTH_GntR"/>
</dbReference>
<dbReference type="InterPro" id="IPR036390">
    <property type="entry name" value="WH_DNA-bd_sf"/>
</dbReference>
<protein>
    <submittedName>
        <fullName evidence="6">Putative GntR family transcriptional regulator</fullName>
    </submittedName>
</protein>
<evidence type="ECO:0000256" key="1">
    <source>
        <dbReference type="ARBA" id="ARBA00023015"/>
    </source>
</evidence>
<dbReference type="PRINTS" id="PR00035">
    <property type="entry name" value="HTHGNTR"/>
</dbReference>
<dbReference type="SMART" id="SM00345">
    <property type="entry name" value="HTH_GNTR"/>
    <property type="match status" value="1"/>
</dbReference>
<dbReference type="Gene3D" id="1.10.10.10">
    <property type="entry name" value="Winged helix-like DNA-binding domain superfamily/Winged helix DNA-binding domain"/>
    <property type="match status" value="1"/>
</dbReference>
<accession>A0A081D192</accession>
<dbReference type="eggNOG" id="COG1802">
    <property type="taxonomic scope" value="Bacteria"/>
</dbReference>
<reference evidence="6 7" key="1">
    <citation type="submission" date="2014-08" db="EMBL/GenBank/DDBJ databases">
        <title>Whole genome shotgun sequence of Rhizobium rubi NBRC 13261.</title>
        <authorList>
            <person name="Katano-Makiyama Y."/>
            <person name="Hosoyama A."/>
            <person name="Hashimoto M."/>
            <person name="Hosoyama Y."/>
            <person name="Noguchi M."/>
            <person name="Tsuchikane K."/>
            <person name="Uohara A."/>
            <person name="Ohji S."/>
            <person name="Ichikawa N."/>
            <person name="Kimura A."/>
            <person name="Yamazoe A."/>
            <person name="Fujita N."/>
        </authorList>
    </citation>
    <scope>NUCLEOTIDE SEQUENCE [LARGE SCALE GENOMIC DNA]</scope>
    <source>
        <strain evidence="6 7">NBRC 13261</strain>
    </source>
</reference>
<dbReference type="InterPro" id="IPR008920">
    <property type="entry name" value="TF_FadR/GntR_C"/>
</dbReference>
<feature type="region of interest" description="Disordered" evidence="4">
    <location>
        <begin position="239"/>
        <end position="267"/>
    </location>
</feature>
<dbReference type="Gene3D" id="1.20.120.530">
    <property type="entry name" value="GntR ligand-binding domain-like"/>
    <property type="match status" value="1"/>
</dbReference>
<dbReference type="EMBL" id="BBJU01000027">
    <property type="protein sequence ID" value="GAK72688.1"/>
    <property type="molecule type" value="Genomic_DNA"/>
</dbReference>
<evidence type="ECO:0000256" key="4">
    <source>
        <dbReference type="SAM" id="MobiDB-lite"/>
    </source>
</evidence>
<dbReference type="OrthoDB" id="8638122at2"/>
<keyword evidence="3" id="KW-0804">Transcription</keyword>
<dbReference type="SUPFAM" id="SSF48008">
    <property type="entry name" value="GntR ligand-binding domain-like"/>
    <property type="match status" value="1"/>
</dbReference>
<evidence type="ECO:0000256" key="3">
    <source>
        <dbReference type="ARBA" id="ARBA00023163"/>
    </source>
</evidence>
<dbReference type="PROSITE" id="PS50949">
    <property type="entry name" value="HTH_GNTR"/>
    <property type="match status" value="1"/>
</dbReference>
<evidence type="ECO:0000256" key="2">
    <source>
        <dbReference type="ARBA" id="ARBA00023125"/>
    </source>
</evidence>
<dbReference type="GO" id="GO:0003700">
    <property type="term" value="F:DNA-binding transcription factor activity"/>
    <property type="evidence" value="ECO:0007669"/>
    <property type="project" value="InterPro"/>
</dbReference>
<proteinExistence type="predicted"/>
<evidence type="ECO:0000259" key="5">
    <source>
        <dbReference type="PROSITE" id="PS50949"/>
    </source>
</evidence>
<dbReference type="InterPro" id="IPR036388">
    <property type="entry name" value="WH-like_DNA-bd_sf"/>
</dbReference>
<dbReference type="Proteomes" id="UP000028701">
    <property type="component" value="Unassembled WGS sequence"/>
</dbReference>
<keyword evidence="2" id="KW-0238">DNA-binding</keyword>
<dbReference type="GO" id="GO:0003677">
    <property type="term" value="F:DNA binding"/>
    <property type="evidence" value="ECO:0007669"/>
    <property type="project" value="UniProtKB-KW"/>
</dbReference>
<dbReference type="AlphaFoldDB" id="A0A081D192"/>
<evidence type="ECO:0000313" key="7">
    <source>
        <dbReference type="Proteomes" id="UP000028701"/>
    </source>
</evidence>
<feature type="compositionally biased region" description="Polar residues" evidence="4">
    <location>
        <begin position="239"/>
        <end position="251"/>
    </location>
</feature>
<dbReference type="RefSeq" id="WP_045232119.1">
    <property type="nucleotide sequence ID" value="NZ_BBJU01000027.1"/>
</dbReference>